<proteinExistence type="predicted"/>
<keyword evidence="4" id="KW-1185">Reference proteome</keyword>
<evidence type="ECO:0000256" key="1">
    <source>
        <dbReference type="SAM" id="MobiDB-lite"/>
    </source>
</evidence>
<feature type="compositionally biased region" description="Polar residues" evidence="1">
    <location>
        <begin position="319"/>
        <end position="329"/>
    </location>
</feature>
<dbReference type="EMBL" id="JACXVP010000079">
    <property type="protein sequence ID" value="KAG5568617.1"/>
    <property type="molecule type" value="Genomic_DNA"/>
</dbReference>
<dbReference type="PANTHER" id="PTHR31286">
    <property type="entry name" value="GLYCINE-RICH CELL WALL STRUCTURAL PROTEIN 1.8-LIKE"/>
    <property type="match status" value="1"/>
</dbReference>
<evidence type="ECO:0000313" key="4">
    <source>
        <dbReference type="Proteomes" id="UP000824120"/>
    </source>
</evidence>
<dbReference type="InterPro" id="IPR025558">
    <property type="entry name" value="DUF4283"/>
</dbReference>
<sequence length="352" mass="40278">MDGGIVVGENFGEYRTYVAGIYEKSRKGNLSPLVDIHLSKISSKLDGGNTNNNQSIQQDTTTHDRPTEEPGHDYQQSKEQTGSRQQTKGKVVLSAKESQNEQHEDINQPGGTTRLQQGSDIANLAYQNNFPQIYNNYTRQGLPAVLLEEDDYNIKLDESCKHTLVGKFTNTMPKIEIIRKSFTLQTQLTGGVKITHYNSRHVYIDLDNEFDYVTKTRGSMARVKLQIDLTKERPPHVWVGFKNSDPNKGRWQKIQYEGIPDYCMYCKHQGHMENACTIKRRDEDFKKRKEMETEKRSKNKGDQEKGGTKIIQVHDSDISGETTSSQHQQLLGKKKGDSYTKSIWEEIPEQKD</sequence>
<dbReference type="PANTHER" id="PTHR31286:SF177">
    <property type="entry name" value="ENDONUCLEASE_EXONUCLEASE_PHOSPHATASE"/>
    <property type="match status" value="1"/>
</dbReference>
<feature type="region of interest" description="Disordered" evidence="1">
    <location>
        <begin position="287"/>
        <end position="352"/>
    </location>
</feature>
<dbReference type="InterPro" id="IPR040256">
    <property type="entry name" value="At4g02000-like"/>
</dbReference>
<protein>
    <recommendedName>
        <fullName evidence="2">DUF4283 domain-containing protein</fullName>
    </recommendedName>
</protein>
<feature type="compositionally biased region" description="Polar residues" evidence="1">
    <location>
        <begin position="48"/>
        <end position="60"/>
    </location>
</feature>
<accession>A0A9J5VZL3</accession>
<dbReference type="OrthoDB" id="1002340at2759"/>
<dbReference type="Proteomes" id="UP000824120">
    <property type="component" value="Unassembled WGS sequence"/>
</dbReference>
<gene>
    <name evidence="3" type="ORF">H5410_064368</name>
</gene>
<reference evidence="3" key="1">
    <citation type="submission" date="2020-09" db="EMBL/GenBank/DDBJ databases">
        <title>De no assembly of potato wild relative species, Solanum commersonii.</title>
        <authorList>
            <person name="Cho K."/>
        </authorList>
    </citation>
    <scope>NUCLEOTIDE SEQUENCE</scope>
    <source>
        <strain evidence="3">LZ3.2</strain>
        <tissue evidence="3">Leaf</tissue>
    </source>
</reference>
<feature type="compositionally biased region" description="Polar residues" evidence="1">
    <location>
        <begin position="77"/>
        <end position="88"/>
    </location>
</feature>
<dbReference type="Pfam" id="PF14111">
    <property type="entry name" value="DUF4283"/>
    <property type="match status" value="1"/>
</dbReference>
<name>A0A9J5VZL3_SOLCO</name>
<evidence type="ECO:0000313" key="3">
    <source>
        <dbReference type="EMBL" id="KAG5568617.1"/>
    </source>
</evidence>
<evidence type="ECO:0000259" key="2">
    <source>
        <dbReference type="Pfam" id="PF14111"/>
    </source>
</evidence>
<feature type="compositionally biased region" description="Basic and acidic residues" evidence="1">
    <location>
        <begin position="61"/>
        <end position="76"/>
    </location>
</feature>
<dbReference type="AlphaFoldDB" id="A0A9J5VZL3"/>
<comment type="caution">
    <text evidence="3">The sequence shown here is derived from an EMBL/GenBank/DDBJ whole genome shotgun (WGS) entry which is preliminary data.</text>
</comment>
<organism evidence="3 4">
    <name type="scientific">Solanum commersonii</name>
    <name type="common">Commerson's wild potato</name>
    <name type="synonym">Commerson's nightshade</name>
    <dbReference type="NCBI Taxonomy" id="4109"/>
    <lineage>
        <taxon>Eukaryota</taxon>
        <taxon>Viridiplantae</taxon>
        <taxon>Streptophyta</taxon>
        <taxon>Embryophyta</taxon>
        <taxon>Tracheophyta</taxon>
        <taxon>Spermatophyta</taxon>
        <taxon>Magnoliopsida</taxon>
        <taxon>eudicotyledons</taxon>
        <taxon>Gunneridae</taxon>
        <taxon>Pentapetalae</taxon>
        <taxon>asterids</taxon>
        <taxon>lamiids</taxon>
        <taxon>Solanales</taxon>
        <taxon>Solanaceae</taxon>
        <taxon>Solanoideae</taxon>
        <taxon>Solaneae</taxon>
        <taxon>Solanum</taxon>
    </lineage>
</organism>
<feature type="region of interest" description="Disordered" evidence="1">
    <location>
        <begin position="42"/>
        <end position="116"/>
    </location>
</feature>
<feature type="domain" description="DUF4283" evidence="2">
    <location>
        <begin position="157"/>
        <end position="213"/>
    </location>
</feature>
<feature type="compositionally biased region" description="Basic and acidic residues" evidence="1">
    <location>
        <begin position="287"/>
        <end position="317"/>
    </location>
</feature>